<evidence type="ECO:0000313" key="7">
    <source>
        <dbReference type="EMBL" id="GBG14205.1"/>
    </source>
</evidence>
<protein>
    <recommendedName>
        <fullName evidence="6">Cds6 C-terminal domain-containing protein</fullName>
    </recommendedName>
</protein>
<feature type="region of interest" description="Disordered" evidence="4">
    <location>
        <begin position="222"/>
        <end position="276"/>
    </location>
</feature>
<dbReference type="Pfam" id="PF13432">
    <property type="entry name" value="TPR_16"/>
    <property type="match status" value="1"/>
</dbReference>
<dbReference type="EMBL" id="BDOQ01000006">
    <property type="protein sequence ID" value="GBG14205.1"/>
    <property type="molecule type" value="Genomic_DNA"/>
</dbReference>
<dbReference type="PROSITE" id="PS50293">
    <property type="entry name" value="TPR_REGION"/>
    <property type="match status" value="1"/>
</dbReference>
<dbReference type="Pfam" id="PF24125">
    <property type="entry name" value="Cds6_C"/>
    <property type="match status" value="1"/>
</dbReference>
<evidence type="ECO:0000313" key="8">
    <source>
        <dbReference type="Proteomes" id="UP000245081"/>
    </source>
</evidence>
<dbReference type="PROSITE" id="PS50005">
    <property type="entry name" value="TPR"/>
    <property type="match status" value="1"/>
</dbReference>
<dbReference type="InterPro" id="IPR019734">
    <property type="entry name" value="TPR_rpt"/>
</dbReference>
<dbReference type="OrthoDB" id="5294075at2"/>
<dbReference type="InterPro" id="IPR032710">
    <property type="entry name" value="NTF2-like_dom_sf"/>
</dbReference>
<sequence length="389" mass="42614">MTRLRTPLLSLLLFAALGFPLVSHADELKDISQLMGQEQYSQALDKVNAYLAAHPKDVAAQFLKGVVLAEQNKSAEAIKIFTDITEKHPELPEPYNNLAVIYAEQGQYDKARISLEKAIKTHPSYATAHENLGDIYAKMASDAYDKALQLDRSNSRAQTKLMLVKELFSRSAVVASSGVPAKPTPTPVMPTLSSPVVAVAPSQPPAPPAVNPPLQSAVVAKAEEPAKPKVEPVQASADKASSKDKAPDATSMTVEKSKSVTAKEEAKVSKEDQSKNNAQEALLRAVHGWAKAWSARDVDAYLAYYAKDFKTPNGESRSEWEKMRRERIRKPASIQVEVLNPKVSIDGNHATIAFKQSYRAGINSMRTSKTLVFVKMGEKWLITQELANH</sequence>
<proteinExistence type="predicted"/>
<evidence type="ECO:0000256" key="1">
    <source>
        <dbReference type="ARBA" id="ARBA00022737"/>
    </source>
</evidence>
<feature type="chain" id="PRO_5015335050" description="Cds6 C-terminal domain-containing protein" evidence="5">
    <location>
        <begin position="26"/>
        <end position="389"/>
    </location>
</feature>
<evidence type="ECO:0000259" key="6">
    <source>
        <dbReference type="Pfam" id="PF24125"/>
    </source>
</evidence>
<comment type="caution">
    <text evidence="7">The sequence shown here is derived from an EMBL/GenBank/DDBJ whole genome shotgun (WGS) entry which is preliminary data.</text>
</comment>
<feature type="compositionally biased region" description="Basic and acidic residues" evidence="4">
    <location>
        <begin position="255"/>
        <end position="274"/>
    </location>
</feature>
<dbReference type="AlphaFoldDB" id="A0A2R5F844"/>
<organism evidence="7 8">
    <name type="scientific">Novimethylophilus kurashikiensis</name>
    <dbReference type="NCBI Taxonomy" id="1825523"/>
    <lineage>
        <taxon>Bacteria</taxon>
        <taxon>Pseudomonadati</taxon>
        <taxon>Pseudomonadota</taxon>
        <taxon>Betaproteobacteria</taxon>
        <taxon>Nitrosomonadales</taxon>
        <taxon>Methylophilaceae</taxon>
        <taxon>Novimethylophilus</taxon>
    </lineage>
</organism>
<dbReference type="InterPro" id="IPR011990">
    <property type="entry name" value="TPR-like_helical_dom_sf"/>
</dbReference>
<gene>
    <name evidence="7" type="ORF">NMK_1769</name>
</gene>
<keyword evidence="5" id="KW-0732">Signal</keyword>
<keyword evidence="8" id="KW-1185">Reference proteome</keyword>
<evidence type="ECO:0000256" key="2">
    <source>
        <dbReference type="ARBA" id="ARBA00022803"/>
    </source>
</evidence>
<feature type="repeat" description="TPR" evidence="3">
    <location>
        <begin position="92"/>
        <end position="125"/>
    </location>
</feature>
<dbReference type="PANTHER" id="PTHR44943">
    <property type="entry name" value="CELLULOSE SYNTHASE OPERON PROTEIN C"/>
    <property type="match status" value="1"/>
</dbReference>
<dbReference type="Gene3D" id="3.10.450.50">
    <property type="match status" value="1"/>
</dbReference>
<dbReference type="InterPro" id="IPR056203">
    <property type="entry name" value="Cds6_C"/>
</dbReference>
<dbReference type="SMART" id="SM00028">
    <property type="entry name" value="TPR"/>
    <property type="match status" value="3"/>
</dbReference>
<reference evidence="7 8" key="1">
    <citation type="journal article" date="2018" name="Environ. Microbiol.">
        <title>Isolation and genomic characterization of Novimethylophilus kurashikiensis gen. nov. sp. nov., a new lanthanide-dependent methylotrophic species of Methylophilaceae.</title>
        <authorList>
            <person name="Lv H."/>
            <person name="Sahin N."/>
            <person name="Tani A."/>
        </authorList>
    </citation>
    <scope>NUCLEOTIDE SEQUENCE [LARGE SCALE GENOMIC DNA]</scope>
    <source>
        <strain evidence="7 8">La2-4</strain>
    </source>
</reference>
<feature type="signal peptide" evidence="5">
    <location>
        <begin position="1"/>
        <end position="25"/>
    </location>
</feature>
<evidence type="ECO:0000256" key="5">
    <source>
        <dbReference type="SAM" id="SignalP"/>
    </source>
</evidence>
<name>A0A2R5F844_9PROT</name>
<dbReference type="Gene3D" id="1.25.40.10">
    <property type="entry name" value="Tetratricopeptide repeat domain"/>
    <property type="match status" value="1"/>
</dbReference>
<accession>A0A2R5F844</accession>
<dbReference type="Pfam" id="PF13414">
    <property type="entry name" value="TPR_11"/>
    <property type="match status" value="1"/>
</dbReference>
<dbReference type="PANTHER" id="PTHR44943:SF8">
    <property type="entry name" value="TPR REPEAT-CONTAINING PROTEIN MJ0263"/>
    <property type="match status" value="1"/>
</dbReference>
<dbReference type="SUPFAM" id="SSF54427">
    <property type="entry name" value="NTF2-like"/>
    <property type="match status" value="1"/>
</dbReference>
<keyword evidence="1" id="KW-0677">Repeat</keyword>
<keyword evidence="2 3" id="KW-0802">TPR repeat</keyword>
<evidence type="ECO:0000256" key="3">
    <source>
        <dbReference type="PROSITE-ProRule" id="PRU00339"/>
    </source>
</evidence>
<feature type="domain" description="Cds6 C-terminal" evidence="6">
    <location>
        <begin position="282"/>
        <end position="385"/>
    </location>
</feature>
<dbReference type="InterPro" id="IPR051685">
    <property type="entry name" value="Ycf3/AcsC/BcsC/TPR_MFPF"/>
</dbReference>
<dbReference type="SUPFAM" id="SSF48452">
    <property type="entry name" value="TPR-like"/>
    <property type="match status" value="1"/>
</dbReference>
<dbReference type="Proteomes" id="UP000245081">
    <property type="component" value="Unassembled WGS sequence"/>
</dbReference>
<evidence type="ECO:0000256" key="4">
    <source>
        <dbReference type="SAM" id="MobiDB-lite"/>
    </source>
</evidence>